<dbReference type="GO" id="GO:0008889">
    <property type="term" value="F:glycerophosphodiester phosphodiesterase activity"/>
    <property type="evidence" value="ECO:0007669"/>
    <property type="project" value="UniProtKB-EC"/>
</dbReference>
<proteinExistence type="predicted"/>
<evidence type="ECO:0000259" key="5">
    <source>
        <dbReference type="PROSITE" id="PS51704"/>
    </source>
</evidence>
<feature type="domain" description="GP-PDE" evidence="5">
    <location>
        <begin position="48"/>
        <end position="302"/>
    </location>
</feature>
<keyword evidence="2" id="KW-0319">Glycerol metabolism</keyword>
<dbReference type="AlphaFoldDB" id="A0AA35YNK2"/>
<protein>
    <recommendedName>
        <fullName evidence="1">glycerophosphodiester phosphodiesterase</fullName>
        <ecNumber evidence="1">3.1.4.46</ecNumber>
    </recommendedName>
</protein>
<evidence type="ECO:0000256" key="2">
    <source>
        <dbReference type="ARBA" id="ARBA00022798"/>
    </source>
</evidence>
<accession>A0AA35YNK2</accession>
<evidence type="ECO:0000256" key="1">
    <source>
        <dbReference type="ARBA" id="ARBA00012247"/>
    </source>
</evidence>
<dbReference type="PANTHER" id="PTHR22958">
    <property type="entry name" value="GLYCEROPHOSPHORYL DIESTER PHOSPHODIESTERASE"/>
    <property type="match status" value="1"/>
</dbReference>
<dbReference type="SUPFAM" id="SSF51695">
    <property type="entry name" value="PLC-like phosphodiesterases"/>
    <property type="match status" value="1"/>
</dbReference>
<evidence type="ECO:0000256" key="3">
    <source>
        <dbReference type="ARBA" id="ARBA00022801"/>
    </source>
</evidence>
<name>A0AA35YNK2_LACSI</name>
<dbReference type="GO" id="GO:0006071">
    <property type="term" value="P:glycerol metabolic process"/>
    <property type="evidence" value="ECO:0007669"/>
    <property type="project" value="UniProtKB-KW"/>
</dbReference>
<evidence type="ECO:0000313" key="6">
    <source>
        <dbReference type="EMBL" id="CAI9277244.1"/>
    </source>
</evidence>
<sequence length="353" mass="39444">MACKTAVQFSDVPLLDQVNDNAASLSLYATRLPTGLDVSNNRKSLPKFMVVGHRGHGMNVLLSTDKRMNAFKENSILSFNNAANHPLDFIEFDVQVTKDDIPIIFHDNFILSEENGIVVEKRVTDLTVDEFFSYGPQRIAGVVGKTLLRESHGQIVGWNVETDDHSCTLQEAFEKVVYEYAQERPVMFSSFQPDVALIMKKLQTKYPVYFLTNGGTEIFDDVRMNSLEEAKKLAINGGLDGIVSEVKGIFRNPSVVREIKESNLSLLTYGKLNNVPEAVHVQYLMGVEGVIVDLVQEITTSVANIKATKAYSESEKKKKLLIEGEEGELQVTEITDKIELAFLLNLISQVIQH</sequence>
<dbReference type="Gene3D" id="3.20.20.190">
    <property type="entry name" value="Phosphatidylinositol (PI) phosphodiesterase"/>
    <property type="match status" value="1"/>
</dbReference>
<dbReference type="Pfam" id="PF03009">
    <property type="entry name" value="GDPD"/>
    <property type="match status" value="1"/>
</dbReference>
<keyword evidence="3" id="KW-0378">Hydrolase</keyword>
<dbReference type="PROSITE" id="PS51704">
    <property type="entry name" value="GP_PDE"/>
    <property type="match status" value="1"/>
</dbReference>
<evidence type="ECO:0000256" key="4">
    <source>
        <dbReference type="ARBA" id="ARBA00047512"/>
    </source>
</evidence>
<keyword evidence="7" id="KW-1185">Reference proteome</keyword>
<dbReference type="PANTHER" id="PTHR22958:SF36">
    <property type="entry name" value="GLYCEROPHOSPHODIESTER PHOSPHODIESTERASE"/>
    <property type="match status" value="1"/>
</dbReference>
<dbReference type="EC" id="3.1.4.46" evidence="1"/>
<dbReference type="InterPro" id="IPR051578">
    <property type="entry name" value="GDPD"/>
</dbReference>
<dbReference type="Proteomes" id="UP001177003">
    <property type="component" value="Chromosome 3"/>
</dbReference>
<dbReference type="GO" id="GO:0046475">
    <property type="term" value="P:glycerophospholipid catabolic process"/>
    <property type="evidence" value="ECO:0007669"/>
    <property type="project" value="TreeGrafter"/>
</dbReference>
<organism evidence="6 7">
    <name type="scientific">Lactuca saligna</name>
    <name type="common">Willowleaf lettuce</name>
    <dbReference type="NCBI Taxonomy" id="75948"/>
    <lineage>
        <taxon>Eukaryota</taxon>
        <taxon>Viridiplantae</taxon>
        <taxon>Streptophyta</taxon>
        <taxon>Embryophyta</taxon>
        <taxon>Tracheophyta</taxon>
        <taxon>Spermatophyta</taxon>
        <taxon>Magnoliopsida</taxon>
        <taxon>eudicotyledons</taxon>
        <taxon>Gunneridae</taxon>
        <taxon>Pentapetalae</taxon>
        <taxon>asterids</taxon>
        <taxon>campanulids</taxon>
        <taxon>Asterales</taxon>
        <taxon>Asteraceae</taxon>
        <taxon>Cichorioideae</taxon>
        <taxon>Cichorieae</taxon>
        <taxon>Lactucinae</taxon>
        <taxon>Lactuca</taxon>
    </lineage>
</organism>
<gene>
    <name evidence="6" type="ORF">LSALG_LOCUS17180</name>
</gene>
<reference evidence="6" key="1">
    <citation type="submission" date="2023-04" db="EMBL/GenBank/DDBJ databases">
        <authorList>
            <person name="Vijverberg K."/>
            <person name="Xiong W."/>
            <person name="Schranz E."/>
        </authorList>
    </citation>
    <scope>NUCLEOTIDE SEQUENCE</scope>
</reference>
<dbReference type="EMBL" id="OX465079">
    <property type="protein sequence ID" value="CAI9277244.1"/>
    <property type="molecule type" value="Genomic_DNA"/>
</dbReference>
<comment type="catalytic activity">
    <reaction evidence="4">
        <text>a sn-glycero-3-phosphodiester + H2O = an alcohol + sn-glycerol 3-phosphate + H(+)</text>
        <dbReference type="Rhea" id="RHEA:12969"/>
        <dbReference type="ChEBI" id="CHEBI:15377"/>
        <dbReference type="ChEBI" id="CHEBI:15378"/>
        <dbReference type="ChEBI" id="CHEBI:30879"/>
        <dbReference type="ChEBI" id="CHEBI:57597"/>
        <dbReference type="ChEBI" id="CHEBI:83408"/>
        <dbReference type="EC" id="3.1.4.46"/>
    </reaction>
</comment>
<evidence type="ECO:0000313" key="7">
    <source>
        <dbReference type="Proteomes" id="UP001177003"/>
    </source>
</evidence>
<dbReference type="InterPro" id="IPR030395">
    <property type="entry name" value="GP_PDE_dom"/>
</dbReference>
<dbReference type="InterPro" id="IPR017946">
    <property type="entry name" value="PLC-like_Pdiesterase_TIM-brl"/>
</dbReference>